<evidence type="ECO:0000256" key="12">
    <source>
        <dbReference type="RuleBase" id="RU004495"/>
    </source>
</evidence>
<keyword evidence="11" id="KW-0813">Transport</keyword>
<keyword evidence="6" id="KW-1133">Transmembrane helix</keyword>
<comment type="similarity">
    <text evidence="2">Belongs to the Rieske iron-sulfur protein family.</text>
</comment>
<evidence type="ECO:0000256" key="9">
    <source>
        <dbReference type="ARBA" id="ARBA00023136"/>
    </source>
</evidence>
<dbReference type="GO" id="GO:0046872">
    <property type="term" value="F:metal ion binding"/>
    <property type="evidence" value="ECO:0007669"/>
    <property type="project" value="UniProtKB-KW"/>
</dbReference>
<dbReference type="InterPro" id="IPR005805">
    <property type="entry name" value="Rieske_Fe-S_prot_C"/>
</dbReference>
<dbReference type="Ensembl" id="ENSCABT00000027891.1">
    <property type="protein sequence ID" value="ENSCABP00000025454.1"/>
    <property type="gene ID" value="ENSCABG00000018721.1"/>
</dbReference>
<dbReference type="GO" id="GO:0005743">
    <property type="term" value="C:mitochondrial inner membrane"/>
    <property type="evidence" value="ECO:0007669"/>
    <property type="project" value="UniProtKB-SubCell"/>
</dbReference>
<dbReference type="InterPro" id="IPR006317">
    <property type="entry name" value="Ubiquinol_cyt_c_Rdtase_Fe-S-su"/>
</dbReference>
<dbReference type="InterPro" id="IPR015248">
    <property type="entry name" value="UQCRFS1_N"/>
</dbReference>
<evidence type="ECO:0000313" key="14">
    <source>
        <dbReference type="Ensembl" id="ENSCABP00000025454.1"/>
    </source>
</evidence>
<evidence type="ECO:0000256" key="10">
    <source>
        <dbReference type="ARBA" id="ARBA00023157"/>
    </source>
</evidence>
<reference evidence="14" key="2">
    <citation type="submission" date="2025-09" db="UniProtKB">
        <authorList>
            <consortium name="Ensembl"/>
        </authorList>
    </citation>
    <scope>IDENTIFICATION</scope>
</reference>
<dbReference type="Gene3D" id="2.10.210.10">
    <property type="entry name" value="Cytochrome Bc1 Complex, Chain I"/>
    <property type="match status" value="1"/>
</dbReference>
<proteinExistence type="inferred from homology"/>
<evidence type="ECO:0000256" key="3">
    <source>
        <dbReference type="ARBA" id="ARBA00022692"/>
    </source>
</evidence>
<organism evidence="14 15">
    <name type="scientific">Chelonoidis abingdonii</name>
    <name type="common">Abingdon island giant tortoise</name>
    <name type="synonym">Testudo abingdonii</name>
    <dbReference type="NCBI Taxonomy" id="106734"/>
    <lineage>
        <taxon>Eukaryota</taxon>
        <taxon>Metazoa</taxon>
        <taxon>Chordata</taxon>
        <taxon>Craniata</taxon>
        <taxon>Vertebrata</taxon>
        <taxon>Euteleostomi</taxon>
        <taxon>Archelosauria</taxon>
        <taxon>Testudinata</taxon>
        <taxon>Testudines</taxon>
        <taxon>Cryptodira</taxon>
        <taxon>Durocryptodira</taxon>
        <taxon>Testudinoidea</taxon>
        <taxon>Testudinidae</taxon>
        <taxon>Chelonoidis</taxon>
    </lineage>
</organism>
<dbReference type="Pfam" id="PF00355">
    <property type="entry name" value="Rieske"/>
    <property type="match status" value="1"/>
</dbReference>
<keyword evidence="4" id="KW-0001">2Fe-2S</keyword>
<dbReference type="CDD" id="cd03470">
    <property type="entry name" value="Rieske_cytochrome_bc1"/>
    <property type="match status" value="1"/>
</dbReference>
<dbReference type="Pfam" id="PF02921">
    <property type="entry name" value="UCR_TM"/>
    <property type="match status" value="1"/>
</dbReference>
<dbReference type="Gene3D" id="2.102.10.10">
    <property type="entry name" value="Rieske [2Fe-2S] iron-sulphur domain"/>
    <property type="match status" value="1"/>
</dbReference>
<keyword evidence="5" id="KW-0479">Metal-binding</keyword>
<comment type="subcellular location">
    <subcellularLocation>
        <location evidence="1">Membrane</location>
        <topology evidence="1">Single-pass membrane protein</topology>
    </subcellularLocation>
    <subcellularLocation>
        <location evidence="12">Mitochondrion inner membrane</location>
    </subcellularLocation>
</comment>
<dbReference type="Pfam" id="PF09165">
    <property type="entry name" value="Ubiq-Cytc-red_N"/>
    <property type="match status" value="1"/>
</dbReference>
<dbReference type="FunFam" id="1.20.5.270:FF:000001">
    <property type="entry name" value="Cytochrome b-c1 complex subunit Rieske, mitochondrial"/>
    <property type="match status" value="1"/>
</dbReference>
<keyword evidence="7" id="KW-0408">Iron</keyword>
<keyword evidence="10" id="KW-1015">Disulfide bond</keyword>
<dbReference type="SUPFAM" id="SSF56568">
    <property type="entry name" value="Non-globular alpha+beta subunits of globular proteins"/>
    <property type="match status" value="1"/>
</dbReference>
<dbReference type="GO" id="GO:0008121">
    <property type="term" value="F:quinol-cytochrome-c reductase activity"/>
    <property type="evidence" value="ECO:0007669"/>
    <property type="project" value="UniProtKB-EC"/>
</dbReference>
<evidence type="ECO:0000256" key="4">
    <source>
        <dbReference type="ARBA" id="ARBA00022714"/>
    </source>
</evidence>
<dbReference type="GO" id="GO:0051537">
    <property type="term" value="F:2 iron, 2 sulfur cluster binding"/>
    <property type="evidence" value="ECO:0007669"/>
    <property type="project" value="UniProtKB-KW"/>
</dbReference>
<comment type="cofactor">
    <cofactor evidence="11">
        <name>[2Fe-2S] cluster</name>
        <dbReference type="ChEBI" id="CHEBI:190135"/>
    </cofactor>
    <text evidence="11">Binds 1 [2Fe-2S] cluster per subunit.</text>
</comment>
<dbReference type="GeneTree" id="ENSGT00390000001014"/>
<name>A0A8C0J1J7_CHEAB</name>
<dbReference type="PROSITE" id="PS51296">
    <property type="entry name" value="RIESKE"/>
    <property type="match status" value="1"/>
</dbReference>
<dbReference type="GO" id="GO:0022904">
    <property type="term" value="P:respiratory electron transport chain"/>
    <property type="evidence" value="ECO:0007669"/>
    <property type="project" value="Ensembl"/>
</dbReference>
<keyword evidence="15" id="KW-1185">Reference proteome</keyword>
<evidence type="ECO:0000256" key="8">
    <source>
        <dbReference type="ARBA" id="ARBA00023014"/>
    </source>
</evidence>
<keyword evidence="12" id="KW-0679">Respiratory chain</keyword>
<gene>
    <name evidence="14" type="primary">UQCRFS1</name>
</gene>
<keyword evidence="8" id="KW-0411">Iron-sulfur</keyword>
<accession>A0A8C0J1J7</accession>
<evidence type="ECO:0000256" key="5">
    <source>
        <dbReference type="ARBA" id="ARBA00022723"/>
    </source>
</evidence>
<keyword evidence="3" id="KW-0812">Transmembrane</keyword>
<comment type="catalytic activity">
    <reaction evidence="11">
        <text>a quinol + 2 Fe(III)-[cytochrome c](out) = a quinone + 2 Fe(II)-[cytochrome c](out) + 2 H(+)(out)</text>
        <dbReference type="Rhea" id="RHEA:11484"/>
        <dbReference type="Rhea" id="RHEA-COMP:10350"/>
        <dbReference type="Rhea" id="RHEA-COMP:14399"/>
        <dbReference type="ChEBI" id="CHEBI:15378"/>
        <dbReference type="ChEBI" id="CHEBI:24646"/>
        <dbReference type="ChEBI" id="CHEBI:29033"/>
        <dbReference type="ChEBI" id="CHEBI:29034"/>
        <dbReference type="ChEBI" id="CHEBI:132124"/>
        <dbReference type="EC" id="7.1.1.8"/>
    </reaction>
</comment>
<feature type="domain" description="Rieske" evidence="13">
    <location>
        <begin position="182"/>
        <end position="273"/>
    </location>
</feature>
<dbReference type="AlphaFoldDB" id="A0A8C0J1J7"/>
<dbReference type="NCBIfam" id="TIGR01416">
    <property type="entry name" value="Rieske_proteo"/>
    <property type="match status" value="1"/>
</dbReference>
<keyword evidence="9" id="KW-0472">Membrane</keyword>
<dbReference type="FunFam" id="2.10.210.10:FF:000001">
    <property type="entry name" value="Cytochrome b-c1 complex subunit Rieske, mitochondrial"/>
    <property type="match status" value="1"/>
</dbReference>
<dbReference type="SUPFAM" id="SSF50022">
    <property type="entry name" value="ISP domain"/>
    <property type="match status" value="1"/>
</dbReference>
<dbReference type="InterPro" id="IPR017941">
    <property type="entry name" value="Rieske_2Fe-2S"/>
</dbReference>
<reference evidence="14" key="1">
    <citation type="submission" date="2025-08" db="UniProtKB">
        <authorList>
            <consortium name="Ensembl"/>
        </authorList>
    </citation>
    <scope>IDENTIFICATION</scope>
</reference>
<keyword evidence="11" id="KW-0249">Electron transport</keyword>
<dbReference type="InterPro" id="IPR011070">
    <property type="entry name" value="Globular_prot_asu/bsu"/>
</dbReference>
<dbReference type="EC" id="7.1.1.8" evidence="11"/>
<sequence>MLSVAARAGPLAPYLSAAAHAVPGPLKPLPLAPGLVPQAEKLLLDPKGPVLCRESLSGRAPRGGLVATASLNAPASIRYIHNDVTVPDFSDYRRPDVLDKTKSSQESSDARKGFSYFLTATTCVASAYAAKNIVTQFVSSMSASADVLALSKIEIKLTEIPEGKNMAFKWRGKPLFVRHRTQKEINQEAEVPLTELRDPQHDLDRVQKPEWVILVGVCTHLGCVPIANAGDFGGYYCPCHGSHYDASGRIRKGPAPANLEVPYYEFASDDLLIVG</sequence>
<protein>
    <recommendedName>
        <fullName evidence="11">Cytochrome b-c1 complex subunit Rieske, mitochondrial</fullName>
        <ecNumber evidence="11">7.1.1.8</ecNumber>
    </recommendedName>
</protein>
<dbReference type="PANTHER" id="PTHR10134">
    <property type="entry name" value="CYTOCHROME B-C1 COMPLEX SUBUNIT RIESKE, MITOCHONDRIAL"/>
    <property type="match status" value="1"/>
</dbReference>
<dbReference type="FunFam" id="2.102.10.10:FF:000001">
    <property type="entry name" value="Cytochrome b-c1 complex subunit Rieske, mitochondrial"/>
    <property type="match status" value="1"/>
</dbReference>
<dbReference type="InterPro" id="IPR014349">
    <property type="entry name" value="Rieske_Fe-S_prot"/>
</dbReference>
<dbReference type="GO" id="GO:0034551">
    <property type="term" value="P:mitochondrial respiratory chain complex III assembly"/>
    <property type="evidence" value="ECO:0007669"/>
    <property type="project" value="Ensembl"/>
</dbReference>
<evidence type="ECO:0000256" key="1">
    <source>
        <dbReference type="ARBA" id="ARBA00004167"/>
    </source>
</evidence>
<evidence type="ECO:0000313" key="15">
    <source>
        <dbReference type="Proteomes" id="UP000694404"/>
    </source>
</evidence>
<comment type="miscellaneous">
    <text evidence="11">The Rieske protein is a high potential 2Fe-2S protein.</text>
</comment>
<evidence type="ECO:0000256" key="6">
    <source>
        <dbReference type="ARBA" id="ARBA00022989"/>
    </source>
</evidence>
<evidence type="ECO:0000259" key="13">
    <source>
        <dbReference type="PROSITE" id="PS51296"/>
    </source>
</evidence>
<evidence type="ECO:0000256" key="11">
    <source>
        <dbReference type="RuleBase" id="RU004494"/>
    </source>
</evidence>
<dbReference type="OMA" id="PPYDFND"/>
<dbReference type="PRINTS" id="PR00162">
    <property type="entry name" value="RIESKE"/>
</dbReference>
<dbReference type="InterPro" id="IPR037008">
    <property type="entry name" value="bc1_Rieske_TM_sf"/>
</dbReference>
<evidence type="ECO:0000256" key="7">
    <source>
        <dbReference type="ARBA" id="ARBA00023004"/>
    </source>
</evidence>
<dbReference type="Proteomes" id="UP000694404">
    <property type="component" value="Unplaced"/>
</dbReference>
<evidence type="ECO:0000256" key="2">
    <source>
        <dbReference type="ARBA" id="ARBA00010651"/>
    </source>
</evidence>
<dbReference type="SUPFAM" id="SSF81502">
    <property type="entry name" value="ISP transmembrane anchor"/>
    <property type="match status" value="1"/>
</dbReference>
<keyword evidence="12" id="KW-0496">Mitochondrion</keyword>
<dbReference type="InterPro" id="IPR004192">
    <property type="entry name" value="Rieske_TM"/>
</dbReference>
<dbReference type="GO" id="GO:0045275">
    <property type="term" value="C:respiratory chain complex III"/>
    <property type="evidence" value="ECO:0007669"/>
    <property type="project" value="Ensembl"/>
</dbReference>
<dbReference type="InterPro" id="IPR036922">
    <property type="entry name" value="Rieske_2Fe-2S_sf"/>
</dbReference>
<dbReference type="Gene3D" id="1.20.5.270">
    <property type="entry name" value="Ubiquinol cytochrome reductase, transmembrane domain"/>
    <property type="match status" value="1"/>
</dbReference>